<dbReference type="SUPFAM" id="SSF54001">
    <property type="entry name" value="Cysteine proteinases"/>
    <property type="match status" value="1"/>
</dbReference>
<proteinExistence type="predicted"/>
<sequence>MAREPKYLDYHDVLLYRSDVDLLKGKYWLNDQIVAFFFEYLQVEKYASHKELFFCGGALSYLLLHGDAMEMEAVLAPMKLKERELIVFACNDNPDPSVSSGGSHWSLLTFTKHNSTFRHYNSAAGMNEEAARALAKIAQKLLG</sequence>
<gene>
    <name evidence="2" type="ORF">WJX75_003382</name>
</gene>
<dbReference type="InterPro" id="IPR044613">
    <property type="entry name" value="Nep1/2-like"/>
</dbReference>
<keyword evidence="1" id="KW-0788">Thiol protease</keyword>
<dbReference type="InterPro" id="IPR038765">
    <property type="entry name" value="Papain-like_cys_pep_sf"/>
</dbReference>
<dbReference type="Proteomes" id="UP001491310">
    <property type="component" value="Unassembled WGS sequence"/>
</dbReference>
<organism evidence="2 3">
    <name type="scientific">Coccomyxa subellipsoidea</name>
    <dbReference type="NCBI Taxonomy" id="248742"/>
    <lineage>
        <taxon>Eukaryota</taxon>
        <taxon>Viridiplantae</taxon>
        <taxon>Chlorophyta</taxon>
        <taxon>core chlorophytes</taxon>
        <taxon>Trebouxiophyceae</taxon>
        <taxon>Trebouxiophyceae incertae sedis</taxon>
        <taxon>Coccomyxaceae</taxon>
        <taxon>Coccomyxa</taxon>
    </lineage>
</organism>
<evidence type="ECO:0000256" key="1">
    <source>
        <dbReference type="ARBA" id="ARBA00022807"/>
    </source>
</evidence>
<name>A0ABR2YUA1_9CHLO</name>
<dbReference type="PANTHER" id="PTHR46468:SF1">
    <property type="entry name" value="SENTRIN-SPECIFIC PROTEASE 8"/>
    <property type="match status" value="1"/>
</dbReference>
<keyword evidence="1" id="KW-0645">Protease</keyword>
<keyword evidence="1" id="KW-0378">Hydrolase</keyword>
<dbReference type="Gene3D" id="3.40.395.10">
    <property type="entry name" value="Adenoviral Proteinase, Chain A"/>
    <property type="match status" value="1"/>
</dbReference>
<accession>A0ABR2YUA1</accession>
<reference evidence="2 3" key="1">
    <citation type="journal article" date="2024" name="Nat. Commun.">
        <title>Phylogenomics reveals the evolutionary origins of lichenization in chlorophyte algae.</title>
        <authorList>
            <person name="Puginier C."/>
            <person name="Libourel C."/>
            <person name="Otte J."/>
            <person name="Skaloud P."/>
            <person name="Haon M."/>
            <person name="Grisel S."/>
            <person name="Petersen M."/>
            <person name="Berrin J.G."/>
            <person name="Delaux P.M."/>
            <person name="Dal Grande F."/>
            <person name="Keller J."/>
        </authorList>
    </citation>
    <scope>NUCLEOTIDE SEQUENCE [LARGE SCALE GENOMIC DNA]</scope>
    <source>
        <strain evidence="2 3">SAG 216-7</strain>
    </source>
</reference>
<evidence type="ECO:0000313" key="2">
    <source>
        <dbReference type="EMBL" id="KAK9914989.1"/>
    </source>
</evidence>
<dbReference type="PANTHER" id="PTHR46468">
    <property type="entry name" value="SENTRIN-SPECIFIC PROTEASE 8"/>
    <property type="match status" value="1"/>
</dbReference>
<comment type="caution">
    <text evidence="2">The sequence shown here is derived from an EMBL/GenBank/DDBJ whole genome shotgun (WGS) entry which is preliminary data.</text>
</comment>
<dbReference type="EMBL" id="JALJOT010000005">
    <property type="protein sequence ID" value="KAK9914989.1"/>
    <property type="molecule type" value="Genomic_DNA"/>
</dbReference>
<evidence type="ECO:0000313" key="3">
    <source>
        <dbReference type="Proteomes" id="UP001491310"/>
    </source>
</evidence>
<evidence type="ECO:0008006" key="4">
    <source>
        <dbReference type="Google" id="ProtNLM"/>
    </source>
</evidence>
<keyword evidence="3" id="KW-1185">Reference proteome</keyword>
<protein>
    <recommendedName>
        <fullName evidence="4">Cysteine proteinase</fullName>
    </recommendedName>
</protein>